<dbReference type="Proteomes" id="UP000236754">
    <property type="component" value="Unassembled WGS sequence"/>
</dbReference>
<name>A0A1H6AXJ7_9ACTN</name>
<gene>
    <name evidence="1" type="ORF">SAMN05216223_10656</name>
</gene>
<dbReference type="Gene3D" id="2.120.10.30">
    <property type="entry name" value="TolB, C-terminal domain"/>
    <property type="match status" value="1"/>
</dbReference>
<protein>
    <submittedName>
        <fullName evidence="1">Uncharacterized protein</fullName>
    </submittedName>
</protein>
<dbReference type="AlphaFoldDB" id="A0A1H6AXJ7"/>
<organism evidence="1 2">
    <name type="scientific">Actinacidiphila yanglinensis</name>
    <dbReference type="NCBI Taxonomy" id="310779"/>
    <lineage>
        <taxon>Bacteria</taxon>
        <taxon>Bacillati</taxon>
        <taxon>Actinomycetota</taxon>
        <taxon>Actinomycetes</taxon>
        <taxon>Kitasatosporales</taxon>
        <taxon>Streptomycetaceae</taxon>
        <taxon>Actinacidiphila</taxon>
    </lineage>
</organism>
<dbReference type="OrthoDB" id="3644774at2"/>
<dbReference type="InterPro" id="IPR011042">
    <property type="entry name" value="6-blade_b-propeller_TolB-like"/>
</dbReference>
<dbReference type="SUPFAM" id="SSF101898">
    <property type="entry name" value="NHL repeat"/>
    <property type="match status" value="1"/>
</dbReference>
<dbReference type="PROSITE" id="PS51318">
    <property type="entry name" value="TAT"/>
    <property type="match status" value="1"/>
</dbReference>
<keyword evidence="2" id="KW-1185">Reference proteome</keyword>
<dbReference type="RefSeq" id="WP_103886359.1">
    <property type="nucleotide sequence ID" value="NZ_FNVU01000006.1"/>
</dbReference>
<evidence type="ECO:0000313" key="2">
    <source>
        <dbReference type="Proteomes" id="UP000236754"/>
    </source>
</evidence>
<reference evidence="1 2" key="1">
    <citation type="submission" date="2016-10" db="EMBL/GenBank/DDBJ databases">
        <authorList>
            <person name="de Groot N.N."/>
        </authorList>
    </citation>
    <scope>NUCLEOTIDE SEQUENCE [LARGE SCALE GENOMIC DNA]</scope>
    <source>
        <strain evidence="1 2">CGMCC 4.2023</strain>
    </source>
</reference>
<dbReference type="InterPro" id="IPR006311">
    <property type="entry name" value="TAT_signal"/>
</dbReference>
<dbReference type="EMBL" id="FNVU01000006">
    <property type="protein sequence ID" value="SEG53363.1"/>
    <property type="molecule type" value="Genomic_DNA"/>
</dbReference>
<proteinExistence type="predicted"/>
<evidence type="ECO:0000313" key="1">
    <source>
        <dbReference type="EMBL" id="SEG53363.1"/>
    </source>
</evidence>
<sequence length="730" mass="77395">MSEQEPAQPPAAPRTGAVSRRQLLAYGRNAAIVAGTALAIPATAAAAASAAAPAGGSAGPAAAPQPAAALDTTLTDVVTSWTGNTFSGATEWVQDFVFNIAVAADGTVYTVSFWDEAGDYAGIYKDGHLIGNCHGANGDAVAVNSTSVYLSVGNGLTRFGLDGTISTQTFAVGSPPAAAAASDTQVVATDRTNNLVKVFDATTGALQHSWSVNQPGSVAIGAGGDIWVVANITRDTNDGHFWHVDQAKPAQILHFSGTGAALGGTISGPSAAWIPTSLAVDVNGDLLVGDNGPLRQVHTYTGLSGTPALARSLGQAGGIGAGTPGRVTADKFFGIVGVGGDSAGNVYVAMFEFGVWIRKFTPAGAVVWQLQGSAFVDAADFDPASDGVEVYTKQCHYTVDHTKAPGSNATFRSYTLDSVAYPQDARLFLTGHTHSATSPFLKRLNGSLYMYVTGMYCGHLLIYRMQGEIAKPSGAIFKARWNGDDPTWPPNQPATGQWIWRDLSGNGAFEAGEYFQPGDGTSSPSNCWVWYVDDRGDIWEGGDRNLRHYPLQGFDAQGNPIYTYESLVTIALPAPFNVVRRLHYDVAADVMYMVGYTPDQLFDNAHWKECGKVLVRYDKWSTGNTTPTWTLLLPWDTDATIVVTMVSLAFAGDYIFAAGIETRGQVWVWKAADGSPVGTWEAGSIIGTTDRSGWVDVPYGISATKRADGDYLVQVEDDLYNKVLLYRWTP</sequence>
<accession>A0A1H6AXJ7</accession>